<keyword evidence="12" id="KW-0813">Transport</keyword>
<comment type="function">
    <text evidence="12">Fluoride-specific ion channel. Important for reducing fluoride concentration in the cell, thus reducing its toxicity.</text>
</comment>
<evidence type="ECO:0000256" key="4">
    <source>
        <dbReference type="ARBA" id="ARBA00022692"/>
    </source>
</evidence>
<accession>A0A090IGB7</accession>
<keyword evidence="7 12" id="KW-0406">Ion transport</keyword>
<dbReference type="InterPro" id="IPR003691">
    <property type="entry name" value="FluC"/>
</dbReference>
<feature type="binding site" evidence="12">
    <location>
        <position position="81"/>
    </location>
    <ligand>
        <name>Na(+)</name>
        <dbReference type="ChEBI" id="CHEBI:29101"/>
        <note>structural</note>
    </ligand>
</feature>
<dbReference type="EMBL" id="FPLD01000051">
    <property type="protein sequence ID" value="SGY95190.1"/>
    <property type="molecule type" value="Genomic_DNA"/>
</dbReference>
<dbReference type="NCBIfam" id="NF010796">
    <property type="entry name" value="PRK14200.1"/>
    <property type="match status" value="1"/>
</dbReference>
<evidence type="ECO:0000256" key="11">
    <source>
        <dbReference type="ARBA" id="ARBA00035585"/>
    </source>
</evidence>
<evidence type="ECO:0000313" key="13">
    <source>
        <dbReference type="EMBL" id="SGY88290.1"/>
    </source>
</evidence>
<evidence type="ECO:0000256" key="8">
    <source>
        <dbReference type="ARBA" id="ARBA00023136"/>
    </source>
</evidence>
<dbReference type="PANTHER" id="PTHR28259">
    <property type="entry name" value="FLUORIDE EXPORT PROTEIN 1-RELATED"/>
    <property type="match status" value="1"/>
</dbReference>
<dbReference type="KEGG" id="mvs:MVIS_3369"/>
<keyword evidence="6 12" id="KW-0915">Sodium</keyword>
<feature type="transmembrane region" description="Helical" evidence="12">
    <location>
        <begin position="71"/>
        <end position="94"/>
    </location>
</feature>
<dbReference type="PANTHER" id="PTHR28259:SF1">
    <property type="entry name" value="FLUORIDE EXPORT PROTEIN 1-RELATED"/>
    <property type="match status" value="1"/>
</dbReference>
<dbReference type="HOGENOM" id="CLU_114342_3_0_6"/>
<keyword evidence="12" id="KW-0479">Metal-binding</keyword>
<dbReference type="PATRIC" id="fig|80854.5.peg.3566"/>
<gene>
    <name evidence="12" type="primary">fluC</name>
    <name evidence="12" type="synonym">crcB</name>
    <name evidence="13" type="ORF">MT2528_1483</name>
    <name evidence="14" type="ORF">NVI5450_1681</name>
</gene>
<comment type="similarity">
    <text evidence="10 12">Belongs to the fluoride channel Fluc/FEX (TC 1.A.43) family.</text>
</comment>
<keyword evidence="9 12" id="KW-0407">Ion channel</keyword>
<evidence type="ECO:0000256" key="10">
    <source>
        <dbReference type="ARBA" id="ARBA00035120"/>
    </source>
</evidence>
<keyword evidence="3" id="KW-0997">Cell inner membrane</keyword>
<protein>
    <recommendedName>
        <fullName evidence="12">Fluoride-specific ion channel FluC</fullName>
    </recommendedName>
</protein>
<keyword evidence="5 12" id="KW-1133">Transmembrane helix</keyword>
<evidence type="ECO:0000256" key="2">
    <source>
        <dbReference type="ARBA" id="ARBA00022475"/>
    </source>
</evidence>
<evidence type="ECO:0000313" key="16">
    <source>
        <dbReference type="Proteomes" id="UP000183794"/>
    </source>
</evidence>
<evidence type="ECO:0000256" key="1">
    <source>
        <dbReference type="ARBA" id="ARBA00004651"/>
    </source>
</evidence>
<sequence length="127" mass="13565">MNNLALYGFVALGGATGAVLRTFIAQTATAVLGKGFPYGTLIVNIIGSLLMGVLFALLDDNIIAETPWRQLIGLGFLGALTTFSTFSMDSLLLLQDGNWLKAGLNVSLNVFVCIFVAYLGMRLVFRA</sequence>
<evidence type="ECO:0000256" key="12">
    <source>
        <dbReference type="HAMAP-Rule" id="MF_00454"/>
    </source>
</evidence>
<reference evidence="14 16" key="2">
    <citation type="submission" date="2016-11" db="EMBL/GenBank/DDBJ databases">
        <authorList>
            <person name="Jaros S."/>
            <person name="Januszkiewicz K."/>
            <person name="Wedrychowicz H."/>
        </authorList>
    </citation>
    <scope>NUCLEOTIDE SEQUENCE [LARGE SCALE GENOMIC DNA]</scope>
    <source>
        <strain evidence="14">NVI 5450</strain>
    </source>
</reference>
<proteinExistence type="inferred from homology"/>
<evidence type="ECO:0000256" key="6">
    <source>
        <dbReference type="ARBA" id="ARBA00023053"/>
    </source>
</evidence>
<keyword evidence="2 12" id="KW-1003">Cell membrane</keyword>
<feature type="transmembrane region" description="Helical" evidence="12">
    <location>
        <begin position="106"/>
        <end position="125"/>
    </location>
</feature>
<dbReference type="HAMAP" id="MF_00454">
    <property type="entry name" value="FluC"/>
    <property type="match status" value="1"/>
</dbReference>
<dbReference type="GO" id="GO:0140114">
    <property type="term" value="P:cellular detoxification of fluoride"/>
    <property type="evidence" value="ECO:0007669"/>
    <property type="project" value="UniProtKB-UniRule"/>
</dbReference>
<feature type="transmembrane region" description="Helical" evidence="12">
    <location>
        <begin position="41"/>
        <end position="59"/>
    </location>
</feature>
<name>A0A090IGB7_9GAMM</name>
<keyword evidence="15" id="KW-1185">Reference proteome</keyword>
<dbReference type="RefSeq" id="WP_045111384.1">
    <property type="nucleotide sequence ID" value="NZ_CAWQZC010000118.1"/>
</dbReference>
<keyword evidence="4 12" id="KW-0812">Transmembrane</keyword>
<evidence type="ECO:0000256" key="9">
    <source>
        <dbReference type="ARBA" id="ARBA00023303"/>
    </source>
</evidence>
<dbReference type="Pfam" id="PF02537">
    <property type="entry name" value="CRCB"/>
    <property type="match status" value="1"/>
</dbReference>
<comment type="subcellular location">
    <subcellularLocation>
        <location evidence="1 12">Cell membrane</location>
        <topology evidence="1 12">Multi-pass membrane protein</topology>
    </subcellularLocation>
</comment>
<dbReference type="OrthoDB" id="9806299at2"/>
<evidence type="ECO:0000313" key="15">
    <source>
        <dbReference type="Proteomes" id="UP000182660"/>
    </source>
</evidence>
<dbReference type="STRING" id="80854.MVIS_3369"/>
<organism evidence="14 16">
    <name type="scientific">Moritella viscosa</name>
    <dbReference type="NCBI Taxonomy" id="80854"/>
    <lineage>
        <taxon>Bacteria</taxon>
        <taxon>Pseudomonadati</taxon>
        <taxon>Pseudomonadota</taxon>
        <taxon>Gammaproteobacteria</taxon>
        <taxon>Alteromonadales</taxon>
        <taxon>Moritellaceae</taxon>
        <taxon>Moritella</taxon>
    </lineage>
</organism>
<dbReference type="GO" id="GO:0005886">
    <property type="term" value="C:plasma membrane"/>
    <property type="evidence" value="ECO:0007669"/>
    <property type="project" value="UniProtKB-SubCell"/>
</dbReference>
<dbReference type="EMBL" id="FPLJ01000039">
    <property type="protein sequence ID" value="SGY88290.1"/>
    <property type="molecule type" value="Genomic_DNA"/>
</dbReference>
<evidence type="ECO:0000256" key="3">
    <source>
        <dbReference type="ARBA" id="ARBA00022519"/>
    </source>
</evidence>
<dbReference type="NCBIfam" id="TIGR00494">
    <property type="entry name" value="crcB"/>
    <property type="match status" value="1"/>
</dbReference>
<dbReference type="AlphaFoldDB" id="A0A090IGB7"/>
<reference evidence="13 15" key="1">
    <citation type="submission" date="2016-11" db="EMBL/GenBank/DDBJ databases">
        <authorList>
            <person name="Klemetsen T."/>
        </authorList>
    </citation>
    <scope>NUCLEOTIDE SEQUENCE [LARGE SCALE GENOMIC DNA]</scope>
    <source>
        <strain evidence="13">MT 2528</strain>
    </source>
</reference>
<dbReference type="GO" id="GO:0062054">
    <property type="term" value="F:fluoride channel activity"/>
    <property type="evidence" value="ECO:0007669"/>
    <property type="project" value="UniProtKB-UniRule"/>
</dbReference>
<dbReference type="GeneID" id="61295367"/>
<keyword evidence="8 12" id="KW-0472">Membrane</keyword>
<evidence type="ECO:0000256" key="5">
    <source>
        <dbReference type="ARBA" id="ARBA00022989"/>
    </source>
</evidence>
<evidence type="ECO:0000256" key="7">
    <source>
        <dbReference type="ARBA" id="ARBA00023065"/>
    </source>
</evidence>
<comment type="activity regulation">
    <text evidence="12">Na(+) is not transported, but it plays an essential structural role and its presence is essential for fluoride channel function.</text>
</comment>
<dbReference type="GO" id="GO:0046872">
    <property type="term" value="F:metal ion binding"/>
    <property type="evidence" value="ECO:0007669"/>
    <property type="project" value="UniProtKB-KW"/>
</dbReference>
<comment type="catalytic activity">
    <reaction evidence="11">
        <text>fluoride(in) = fluoride(out)</text>
        <dbReference type="Rhea" id="RHEA:76159"/>
        <dbReference type="ChEBI" id="CHEBI:17051"/>
    </reaction>
    <physiologicalReaction direction="left-to-right" evidence="11">
        <dbReference type="Rhea" id="RHEA:76160"/>
    </physiologicalReaction>
</comment>
<dbReference type="Proteomes" id="UP000182660">
    <property type="component" value="Unassembled WGS sequence"/>
</dbReference>
<evidence type="ECO:0000313" key="14">
    <source>
        <dbReference type="EMBL" id="SGY95190.1"/>
    </source>
</evidence>
<dbReference type="Proteomes" id="UP000183794">
    <property type="component" value="Unassembled WGS sequence"/>
</dbReference>
<feature type="binding site" evidence="12">
    <location>
        <position position="78"/>
    </location>
    <ligand>
        <name>Na(+)</name>
        <dbReference type="ChEBI" id="CHEBI:29101"/>
        <note>structural</note>
    </ligand>
</feature>